<evidence type="ECO:0000256" key="5">
    <source>
        <dbReference type="ARBA" id="ARBA00023180"/>
    </source>
</evidence>
<keyword evidence="9" id="KW-1185">Reference proteome</keyword>
<dbReference type="RefSeq" id="XP_028811289.1">
    <property type="nucleotide sequence ID" value="XM_028955456.1"/>
</dbReference>
<keyword evidence="3" id="KW-1133">Transmembrane helix</keyword>
<evidence type="ECO:0000313" key="8">
    <source>
        <dbReference type="Ensembl" id="ENSDCDP00010029401.1"/>
    </source>
</evidence>
<reference evidence="8 9" key="1">
    <citation type="submission" date="2020-06" db="EMBL/GenBank/DDBJ databases">
        <authorList>
            <consortium name="Wellcome Sanger Institute Data Sharing"/>
        </authorList>
    </citation>
    <scope>NUCLEOTIDE SEQUENCE [LARGE SCALE GENOMIC DNA]</scope>
</reference>
<evidence type="ECO:0000256" key="4">
    <source>
        <dbReference type="ARBA" id="ARBA00023136"/>
    </source>
</evidence>
<keyword evidence="5" id="KW-0325">Glycoprotein</keyword>
<evidence type="ECO:0000256" key="1">
    <source>
        <dbReference type="ARBA" id="ARBA00004141"/>
    </source>
</evidence>
<dbReference type="GO" id="GO:0005886">
    <property type="term" value="C:plasma membrane"/>
    <property type="evidence" value="ECO:0007669"/>
    <property type="project" value="TreeGrafter"/>
</dbReference>
<accession>A0AAY4C9Y6</accession>
<feature type="region of interest" description="Disordered" evidence="7">
    <location>
        <begin position="66"/>
        <end position="85"/>
    </location>
</feature>
<gene>
    <name evidence="8" type="primary">nalf1a</name>
</gene>
<dbReference type="AlphaFoldDB" id="A0AAY4C9Y6"/>
<dbReference type="Ensembl" id="ENSDCDT00010036336.1">
    <property type="protein sequence ID" value="ENSDCDP00010029401.1"/>
    <property type="gene ID" value="ENSDCDG00010018618.1"/>
</dbReference>
<name>A0AAY4C9Y6_9TELE</name>
<dbReference type="PANTHER" id="PTHR15819:SF9">
    <property type="entry name" value="NALCN CHANNEL AUXILIARY FACTOR 1"/>
    <property type="match status" value="1"/>
</dbReference>
<comment type="similarity">
    <text evidence="6">Belongs to the NALF family.</text>
</comment>
<evidence type="ECO:0000256" key="6">
    <source>
        <dbReference type="ARBA" id="ARBA00029445"/>
    </source>
</evidence>
<dbReference type="GO" id="GO:0098703">
    <property type="term" value="P:calcium ion import across plasma membrane"/>
    <property type="evidence" value="ECO:0007669"/>
    <property type="project" value="TreeGrafter"/>
</dbReference>
<organism evidence="8 9">
    <name type="scientific">Denticeps clupeoides</name>
    <name type="common">denticle herring</name>
    <dbReference type="NCBI Taxonomy" id="299321"/>
    <lineage>
        <taxon>Eukaryota</taxon>
        <taxon>Metazoa</taxon>
        <taxon>Chordata</taxon>
        <taxon>Craniata</taxon>
        <taxon>Vertebrata</taxon>
        <taxon>Euteleostomi</taxon>
        <taxon>Actinopterygii</taxon>
        <taxon>Neopterygii</taxon>
        <taxon>Teleostei</taxon>
        <taxon>Clupei</taxon>
        <taxon>Clupeiformes</taxon>
        <taxon>Denticipitoidei</taxon>
        <taxon>Denticipitidae</taxon>
        <taxon>Denticeps</taxon>
    </lineage>
</organism>
<reference evidence="8" key="2">
    <citation type="submission" date="2025-08" db="UniProtKB">
        <authorList>
            <consortium name="Ensembl"/>
        </authorList>
    </citation>
    <scope>IDENTIFICATION</scope>
</reference>
<dbReference type="GO" id="GO:0015275">
    <property type="term" value="F:stretch-activated, monoatomic cation-selective, calcium channel activity"/>
    <property type="evidence" value="ECO:0007669"/>
    <property type="project" value="TreeGrafter"/>
</dbReference>
<protein>
    <submittedName>
        <fullName evidence="8">Uncharacterized protein</fullName>
    </submittedName>
</protein>
<dbReference type="InterPro" id="IPR055288">
    <property type="entry name" value="NALCN_aux_factor_1/2"/>
</dbReference>
<keyword evidence="2" id="KW-0812">Transmembrane</keyword>
<dbReference type="GeneTree" id="ENSGT00940000155696"/>
<keyword evidence="4" id="KW-0472">Membrane</keyword>
<evidence type="ECO:0000256" key="7">
    <source>
        <dbReference type="SAM" id="MobiDB-lite"/>
    </source>
</evidence>
<evidence type="ECO:0000313" key="9">
    <source>
        <dbReference type="Proteomes" id="UP000694580"/>
    </source>
</evidence>
<dbReference type="Proteomes" id="UP000694580">
    <property type="component" value="Chromosome 15"/>
</dbReference>
<proteinExistence type="inferred from homology"/>
<evidence type="ECO:0000256" key="2">
    <source>
        <dbReference type="ARBA" id="ARBA00022692"/>
    </source>
</evidence>
<comment type="subcellular location">
    <subcellularLocation>
        <location evidence="1">Membrane</location>
        <topology evidence="1">Multi-pass membrane protein</topology>
    </subcellularLocation>
</comment>
<evidence type="ECO:0000256" key="3">
    <source>
        <dbReference type="ARBA" id="ARBA00022989"/>
    </source>
</evidence>
<dbReference type="PANTHER" id="PTHR15819">
    <property type="entry name" value="TRANSMEMBRANE PROTEIN FAM155"/>
    <property type="match status" value="1"/>
</dbReference>
<dbReference type="GeneID" id="114765312"/>
<reference evidence="8" key="3">
    <citation type="submission" date="2025-09" db="UniProtKB">
        <authorList>
            <consortium name="Ensembl"/>
        </authorList>
    </citation>
    <scope>IDENTIFICATION</scope>
</reference>
<sequence>MTRGAGTRRQRDDRLAIRFAPRLSEKPCTDSERAQRWRLSLASLLFLTVLLSDHLWLCAEAKLTGTRDERPHGGPGPGPRGNPAETRLAAADADLVCAALASGPANVSALRLSFCDAYSLRDLFRGAPGPDSLNCSLEAARCSLCVQAYQRYDQHAQEKYEEFEALARRYQTDVYSTRTCMEECKVVYKSWLCSQYFQTSQSSCHQKILCERYCLEVQQSCPFILPDNDDLIHGGTPSFICTGLGGLQPSPDAECCDVRWDSEPDSHSRGTLKWTHPSCEHRNSVTTSGAPRLGHGRLKLCLLVLALLHTVATITAAHNATALVAVFPLEDHAPQEE</sequence>